<dbReference type="HOGENOM" id="CLU_136669_1_0_9"/>
<name>M1LW05_9CLOT</name>
<keyword evidence="1" id="KW-0175">Coiled coil</keyword>
<sequence length="152" mass="17486">MLKTVVEPVKILLRKKINKFGVKNSVVKKSEYTEKAREVWELIDKDFGISTTIENVLKLKIDKFEQVLIKKFPELNSQEIEKIKNSIIVDSNLGKTIELGKINALKQLQEITIKLKEENKKLKVELNKIKEVLPLGKDIKLKSSNEGSDEKK</sequence>
<evidence type="ECO:0000313" key="2">
    <source>
        <dbReference type="EMBL" id="AGF57360.1"/>
    </source>
</evidence>
<dbReference type="EMBL" id="CP004121">
    <property type="protein sequence ID" value="AGF57360.1"/>
    <property type="molecule type" value="Genomic_DNA"/>
</dbReference>
<evidence type="ECO:0000256" key="1">
    <source>
        <dbReference type="SAM" id="Coils"/>
    </source>
</evidence>
<dbReference type="PATRIC" id="fig|931276.5.peg.3625"/>
<reference evidence="2 3" key="1">
    <citation type="submission" date="2013-02" db="EMBL/GenBank/DDBJ databases">
        <title>Genome sequence of Clostridium saccharoperbutylacetonicum N1-4(HMT).</title>
        <authorList>
            <person name="Poehlein A."/>
            <person name="Daniel R."/>
        </authorList>
    </citation>
    <scope>NUCLEOTIDE SEQUENCE [LARGE SCALE GENOMIC DNA]</scope>
    <source>
        <strain evidence="3">N1-4(HMT)</strain>
    </source>
</reference>
<proteinExistence type="predicted"/>
<dbReference type="AlphaFoldDB" id="M1LW05"/>
<dbReference type="eggNOG" id="ENOG5030GVZ">
    <property type="taxonomic scope" value="Bacteria"/>
</dbReference>
<accession>M1LW05</accession>
<keyword evidence="3" id="KW-1185">Reference proteome</keyword>
<feature type="coiled-coil region" evidence="1">
    <location>
        <begin position="101"/>
        <end position="132"/>
    </location>
</feature>
<dbReference type="KEGG" id="csr:Cspa_c35990"/>
<dbReference type="Proteomes" id="UP000011728">
    <property type="component" value="Chromosome"/>
</dbReference>
<dbReference type="RefSeq" id="WP_015393676.1">
    <property type="nucleotide sequence ID" value="NC_020291.1"/>
</dbReference>
<protein>
    <submittedName>
        <fullName evidence="2">Uncharacterized protein</fullName>
    </submittedName>
</protein>
<organism evidence="2 3">
    <name type="scientific">Clostridium saccharoperbutylacetonicum N1-4(HMT)</name>
    <dbReference type="NCBI Taxonomy" id="931276"/>
    <lineage>
        <taxon>Bacteria</taxon>
        <taxon>Bacillati</taxon>
        <taxon>Bacillota</taxon>
        <taxon>Clostridia</taxon>
        <taxon>Eubacteriales</taxon>
        <taxon>Clostridiaceae</taxon>
        <taxon>Clostridium</taxon>
    </lineage>
</organism>
<dbReference type="STRING" id="36745.CLSAP_33710"/>
<gene>
    <name evidence="2" type="ORF">Cspa_c35990</name>
</gene>
<evidence type="ECO:0000313" key="3">
    <source>
        <dbReference type="Proteomes" id="UP000011728"/>
    </source>
</evidence>